<evidence type="ECO:0000313" key="2">
    <source>
        <dbReference type="Proteomes" id="UP001601948"/>
    </source>
</evidence>
<protein>
    <submittedName>
        <fullName evidence="1">Uncharacterized protein</fullName>
    </submittedName>
</protein>
<comment type="caution">
    <text evidence="1">The sequence shown here is derived from an EMBL/GenBank/DDBJ whole genome shotgun (WGS) entry which is preliminary data.</text>
</comment>
<dbReference type="EMBL" id="JBIAPI010000014">
    <property type="protein sequence ID" value="MFF3228402.1"/>
    <property type="molecule type" value="Genomic_DNA"/>
</dbReference>
<keyword evidence="2" id="KW-1185">Reference proteome</keyword>
<proteinExistence type="predicted"/>
<gene>
    <name evidence="1" type="ORF">ACFYV7_36795</name>
</gene>
<name>A0ABW6R4G1_9NOCA</name>
<dbReference type="Proteomes" id="UP001601948">
    <property type="component" value="Unassembled WGS sequence"/>
</dbReference>
<evidence type="ECO:0000313" key="1">
    <source>
        <dbReference type="EMBL" id="MFF3228402.1"/>
    </source>
</evidence>
<reference evidence="1 2" key="1">
    <citation type="submission" date="2024-10" db="EMBL/GenBank/DDBJ databases">
        <title>The Natural Products Discovery Center: Release of the First 8490 Sequenced Strains for Exploring Actinobacteria Biosynthetic Diversity.</title>
        <authorList>
            <person name="Kalkreuter E."/>
            <person name="Kautsar S.A."/>
            <person name="Yang D."/>
            <person name="Bader C.D."/>
            <person name="Teijaro C.N."/>
            <person name="Fluegel L."/>
            <person name="Davis C.M."/>
            <person name="Simpson J.R."/>
            <person name="Lauterbach L."/>
            <person name="Steele A.D."/>
            <person name="Gui C."/>
            <person name="Meng S."/>
            <person name="Li G."/>
            <person name="Viehrig K."/>
            <person name="Ye F."/>
            <person name="Su P."/>
            <person name="Kiefer A.F."/>
            <person name="Nichols A."/>
            <person name="Cepeda A.J."/>
            <person name="Yan W."/>
            <person name="Fan B."/>
            <person name="Jiang Y."/>
            <person name="Adhikari A."/>
            <person name="Zheng C.-J."/>
            <person name="Schuster L."/>
            <person name="Cowan T.M."/>
            <person name="Smanski M.J."/>
            <person name="Chevrette M.G."/>
            <person name="De Carvalho L.P.S."/>
            <person name="Shen B."/>
        </authorList>
    </citation>
    <scope>NUCLEOTIDE SEQUENCE [LARGE SCALE GENOMIC DNA]</scope>
    <source>
        <strain evidence="1 2">NPDC003040</strain>
    </source>
</reference>
<dbReference type="RefSeq" id="WP_387725529.1">
    <property type="nucleotide sequence ID" value="NZ_JBIAPI010000014.1"/>
</dbReference>
<accession>A0ABW6R4G1</accession>
<sequence>MTIVDGMRVLSAARTVVDLARTVPFEEAVVIGDAAMHSYRLTTEDLLEALDRWPRRPGAAKARRAIAFMDARSESPGESRSRVRMHLVGLPEPELQHVIADAQGNFIARVDFALPEFGIVGEFDGRAKYTRLLRPHTTPARAVYEEKLREDALRARTLQVLRWTWPDLNPFHPTATRWRNAITRATR</sequence>
<organism evidence="1 2">
    <name type="scientific">Nocardia suismassiliense</name>
    <dbReference type="NCBI Taxonomy" id="2077092"/>
    <lineage>
        <taxon>Bacteria</taxon>
        <taxon>Bacillati</taxon>
        <taxon>Actinomycetota</taxon>
        <taxon>Actinomycetes</taxon>
        <taxon>Mycobacteriales</taxon>
        <taxon>Nocardiaceae</taxon>
        <taxon>Nocardia</taxon>
    </lineage>
</organism>